<gene>
    <name evidence="3" type="ORF">KV110_28640</name>
</gene>
<keyword evidence="1" id="KW-0863">Zinc-finger</keyword>
<protein>
    <submittedName>
        <fullName evidence="3">SWIM zinc finger family protein</fullName>
    </submittedName>
</protein>
<name>A0ABX8RIJ1_NOCIO</name>
<feature type="domain" description="SWIM-type" evidence="2">
    <location>
        <begin position="99"/>
        <end position="134"/>
    </location>
</feature>
<evidence type="ECO:0000313" key="3">
    <source>
        <dbReference type="EMBL" id="QXN89455.1"/>
    </source>
</evidence>
<keyword evidence="4" id="KW-1185">Reference proteome</keyword>
<keyword evidence="1" id="KW-0862">Zinc</keyword>
<keyword evidence="1" id="KW-0479">Metal-binding</keyword>
<reference evidence="3 4" key="1">
    <citation type="submission" date="2021-07" db="EMBL/GenBank/DDBJ databases">
        <title>Whole Genome Sequence of Nocardia Iowensis.</title>
        <authorList>
            <person name="Lamm A."/>
            <person name="Collins-Fairclough A.M."/>
            <person name="Bunk B."/>
            <person name="Sproer C."/>
        </authorList>
    </citation>
    <scope>NUCLEOTIDE SEQUENCE [LARGE SCALE GENOMIC DNA]</scope>
    <source>
        <strain evidence="3 4">NRRL 5646</strain>
    </source>
</reference>
<dbReference type="RefSeq" id="WP_218470330.1">
    <property type="nucleotide sequence ID" value="NZ_BAABJN010000017.1"/>
</dbReference>
<accession>A0ABX8RIJ1</accession>
<dbReference type="PROSITE" id="PS50966">
    <property type="entry name" value="ZF_SWIM"/>
    <property type="match status" value="1"/>
</dbReference>
<dbReference type="Proteomes" id="UP000694257">
    <property type="component" value="Chromosome"/>
</dbReference>
<organism evidence="3 4">
    <name type="scientific">Nocardia iowensis</name>
    <dbReference type="NCBI Taxonomy" id="204891"/>
    <lineage>
        <taxon>Bacteria</taxon>
        <taxon>Bacillati</taxon>
        <taxon>Actinomycetota</taxon>
        <taxon>Actinomycetes</taxon>
        <taxon>Mycobacteriales</taxon>
        <taxon>Nocardiaceae</taxon>
        <taxon>Nocardia</taxon>
    </lineage>
</organism>
<evidence type="ECO:0000256" key="1">
    <source>
        <dbReference type="PROSITE-ProRule" id="PRU00325"/>
    </source>
</evidence>
<evidence type="ECO:0000313" key="4">
    <source>
        <dbReference type="Proteomes" id="UP000694257"/>
    </source>
</evidence>
<proteinExistence type="predicted"/>
<dbReference type="Pfam" id="PF04434">
    <property type="entry name" value="SWIM"/>
    <property type="match status" value="1"/>
</dbReference>
<dbReference type="InterPro" id="IPR007527">
    <property type="entry name" value="Znf_SWIM"/>
</dbReference>
<evidence type="ECO:0000259" key="2">
    <source>
        <dbReference type="PROSITE" id="PS50966"/>
    </source>
</evidence>
<sequence length="187" mass="20276">MADNEFGYTKWGMDWVRLAEPIRQTRPDPLLPRARSVARNGGVQITIEGRVVRAAIHRGNEASVTHLEVAPLPRAAITAIGELIPDTAVLTDEMHQAVVAAGVTLAPVLAGTDCSCKARSARCLHVLAVFYDMARRVDENPRLALEVQGYFRGAQDDSPVAAEVPRWVPINALDPADYFGELSPTPA</sequence>
<dbReference type="EMBL" id="CP078145">
    <property type="protein sequence ID" value="QXN89455.1"/>
    <property type="molecule type" value="Genomic_DNA"/>
</dbReference>